<dbReference type="AlphaFoldDB" id="X1ECH9"/>
<dbReference type="FunFam" id="3.40.50.970:FF:000039">
    <property type="entry name" value="Indolepyruvate oxidoreductase subunit IorA"/>
    <property type="match status" value="1"/>
</dbReference>
<dbReference type="InterPro" id="IPR002880">
    <property type="entry name" value="Pyrv_Fd/Flavodoxin_OxRdtase_N"/>
</dbReference>
<feature type="non-terminal residue" evidence="3">
    <location>
        <position position="422"/>
    </location>
</feature>
<evidence type="ECO:0000256" key="1">
    <source>
        <dbReference type="ARBA" id="ARBA00022723"/>
    </source>
</evidence>
<reference evidence="3" key="1">
    <citation type="journal article" date="2014" name="Front. Microbiol.">
        <title>High frequency of phylogenetically diverse reductive dehalogenase-homologous genes in deep subseafloor sedimentary metagenomes.</title>
        <authorList>
            <person name="Kawai M."/>
            <person name="Futagami T."/>
            <person name="Toyoda A."/>
            <person name="Takaki Y."/>
            <person name="Nishi S."/>
            <person name="Hori S."/>
            <person name="Arai W."/>
            <person name="Tsubouchi T."/>
            <person name="Morono Y."/>
            <person name="Uchiyama I."/>
            <person name="Ito T."/>
            <person name="Fujiyama A."/>
            <person name="Inagaki F."/>
            <person name="Takami H."/>
        </authorList>
    </citation>
    <scope>NUCLEOTIDE SEQUENCE</scope>
    <source>
        <strain evidence="3">Expedition CK06-06</strain>
    </source>
</reference>
<evidence type="ECO:0000256" key="2">
    <source>
        <dbReference type="ARBA" id="ARBA00023002"/>
    </source>
</evidence>
<keyword evidence="2" id="KW-0560">Oxidoreductase</keyword>
<dbReference type="SUPFAM" id="SSF52518">
    <property type="entry name" value="Thiamin diphosphate-binding fold (THDP-binding)"/>
    <property type="match status" value="1"/>
</dbReference>
<dbReference type="EMBL" id="BARU01001369">
    <property type="protein sequence ID" value="GAH30961.1"/>
    <property type="molecule type" value="Genomic_DNA"/>
</dbReference>
<dbReference type="CDD" id="cd07034">
    <property type="entry name" value="TPP_PYR_PFOR_IOR-alpha_like"/>
    <property type="match status" value="1"/>
</dbReference>
<comment type="caution">
    <text evidence="3">The sequence shown here is derived from an EMBL/GenBank/DDBJ whole genome shotgun (WGS) entry which is preliminary data.</text>
</comment>
<dbReference type="GO" id="GO:0030976">
    <property type="term" value="F:thiamine pyrophosphate binding"/>
    <property type="evidence" value="ECO:0007669"/>
    <property type="project" value="InterPro"/>
</dbReference>
<evidence type="ECO:0008006" key="4">
    <source>
        <dbReference type="Google" id="ProtNLM"/>
    </source>
</evidence>
<evidence type="ECO:0000313" key="3">
    <source>
        <dbReference type="EMBL" id="GAH30961.1"/>
    </source>
</evidence>
<dbReference type="InterPro" id="IPR029061">
    <property type="entry name" value="THDP-binding"/>
</dbReference>
<dbReference type="InterPro" id="IPR045025">
    <property type="entry name" value="HACL1-like"/>
</dbReference>
<sequence length="422" mass="47290">MSKPYYAEDNPGKKIVMLGNEAIARGILEAGVVIGAGYPGTPSSEILPTLAEMQKYFPHLKLEWSINEKVGFEVAYGGSMSNVRSVAVMKHVGLNVASDAFMTACYAGARGGMVVISADDPNCYSSQNEQDNRYFGLHALVPVFEPATPQEAKDMIKYAFDFSEEYHSLVLFRTTTRLNHGRGDVILGEINKINRDYGFDWDRSRWVCLPSHSRVLRVRLLERLEDISEFADEFPFNSLKLSKEKINGIRYGFVAAGIPYSQLLDALNYFGITNKVSILKLGLVYPPPKKLIKKLFNSTDEIVVVEELEPFIENILKQLAFEEGISNELKIRGKDLFPQNGEFSAEIYLENIANLVGLPYEKVPVPENMMIIPPRLPILCPGCGHRATFYAIKQVEKKMKTKFVNSSDIGCYTLAVYKPLEG</sequence>
<protein>
    <recommendedName>
        <fullName evidence="4">Pyruvate flavodoxin/ferredoxin oxidoreductase pyrimidine binding domain-containing protein</fullName>
    </recommendedName>
</protein>
<keyword evidence="1" id="KW-0479">Metal-binding</keyword>
<dbReference type="Gene3D" id="3.40.50.970">
    <property type="match status" value="1"/>
</dbReference>
<dbReference type="GO" id="GO:0046872">
    <property type="term" value="F:metal ion binding"/>
    <property type="evidence" value="ECO:0007669"/>
    <property type="project" value="UniProtKB-KW"/>
</dbReference>
<organism evidence="3">
    <name type="scientific">marine sediment metagenome</name>
    <dbReference type="NCBI Taxonomy" id="412755"/>
    <lineage>
        <taxon>unclassified sequences</taxon>
        <taxon>metagenomes</taxon>
        <taxon>ecological metagenomes</taxon>
    </lineage>
</organism>
<dbReference type="PANTHER" id="PTHR43710">
    <property type="entry name" value="2-HYDROXYACYL-COA LYASE"/>
    <property type="match status" value="1"/>
</dbReference>
<proteinExistence type="predicted"/>
<name>X1ECH9_9ZZZZ</name>
<gene>
    <name evidence="3" type="ORF">S03H2_03649</name>
</gene>
<dbReference type="GO" id="GO:0016491">
    <property type="term" value="F:oxidoreductase activity"/>
    <property type="evidence" value="ECO:0007669"/>
    <property type="project" value="UniProtKB-KW"/>
</dbReference>
<dbReference type="InterPro" id="IPR009014">
    <property type="entry name" value="Transketo_C/PFOR_II"/>
</dbReference>
<dbReference type="PANTHER" id="PTHR43710:SF7">
    <property type="entry name" value="INDOLEPYRUVATE OXIDOREDUCTASE SUBUNIT IORA"/>
    <property type="match status" value="1"/>
</dbReference>
<dbReference type="SUPFAM" id="SSF52922">
    <property type="entry name" value="TK C-terminal domain-like"/>
    <property type="match status" value="1"/>
</dbReference>
<accession>X1ECH9</accession>